<sequence length="160" mass="17812">MLKLYHNLYTFHLSKVGFNCKLINGMRFALVKPKGIEMSMAKKILIVDNNELMIEVMTYILTANGYDVVSFHDAGNIFAEIKTSHPDLVILDVLLPGLDSLEICKLIKLNRNTKNLPVIICLPGEDVGTALNQKGAPDDVLLKPFGINNLIEKVEYQLAA</sequence>
<dbReference type="InterPro" id="IPR050595">
    <property type="entry name" value="Bact_response_regulator"/>
</dbReference>
<feature type="modified residue" description="4-aspartylphosphate" evidence="3">
    <location>
        <position position="92"/>
    </location>
</feature>
<evidence type="ECO:0000256" key="3">
    <source>
        <dbReference type="PROSITE-ProRule" id="PRU00169"/>
    </source>
</evidence>
<evidence type="ECO:0000313" key="5">
    <source>
        <dbReference type="EMBL" id="QEC76818.1"/>
    </source>
</evidence>
<evidence type="ECO:0000256" key="1">
    <source>
        <dbReference type="ARBA" id="ARBA00022553"/>
    </source>
</evidence>
<proteinExistence type="predicted"/>
<keyword evidence="6" id="KW-1185">Reference proteome</keyword>
<dbReference type="GO" id="GO:0000160">
    <property type="term" value="P:phosphorelay signal transduction system"/>
    <property type="evidence" value="ECO:0007669"/>
    <property type="project" value="UniProtKB-KW"/>
</dbReference>
<dbReference type="Gene3D" id="3.40.50.2300">
    <property type="match status" value="1"/>
</dbReference>
<dbReference type="AlphaFoldDB" id="A0A5B8W3E5"/>
<evidence type="ECO:0000256" key="2">
    <source>
        <dbReference type="ARBA" id="ARBA00023012"/>
    </source>
</evidence>
<dbReference type="InterPro" id="IPR011006">
    <property type="entry name" value="CheY-like_superfamily"/>
</dbReference>
<name>A0A5B8W3E5_9SPHI</name>
<dbReference type="EMBL" id="CP042437">
    <property type="protein sequence ID" value="QEC76818.1"/>
    <property type="molecule type" value="Genomic_DNA"/>
</dbReference>
<accession>A0A5B8W3E5</accession>
<organism evidence="5 6">
    <name type="scientific">Mucilaginibacter ginsenosidivorax</name>
    <dbReference type="NCBI Taxonomy" id="862126"/>
    <lineage>
        <taxon>Bacteria</taxon>
        <taxon>Pseudomonadati</taxon>
        <taxon>Bacteroidota</taxon>
        <taxon>Sphingobacteriia</taxon>
        <taxon>Sphingobacteriales</taxon>
        <taxon>Sphingobacteriaceae</taxon>
        <taxon>Mucilaginibacter</taxon>
    </lineage>
</organism>
<dbReference type="PANTHER" id="PTHR44591:SF14">
    <property type="entry name" value="PROTEIN PILG"/>
    <property type="match status" value="1"/>
</dbReference>
<reference evidence="5 6" key="1">
    <citation type="journal article" date="2013" name="J. Microbiol.">
        <title>Mucilaginibacter ginsenosidivorax sp. nov., with ginsenoside converting activity isolated from sediment.</title>
        <authorList>
            <person name="Kim J.K."/>
            <person name="Choi T.E."/>
            <person name="Liu Q.M."/>
            <person name="Park H.Y."/>
            <person name="Yi T.H."/>
            <person name="Yoon M.H."/>
            <person name="Kim S.C."/>
            <person name="Im W.T."/>
        </authorList>
    </citation>
    <scope>NUCLEOTIDE SEQUENCE [LARGE SCALE GENOMIC DNA]</scope>
    <source>
        <strain evidence="5 6">KHI28</strain>
    </source>
</reference>
<dbReference type="KEGG" id="mgk:FSB76_13000"/>
<dbReference type="Proteomes" id="UP000321362">
    <property type="component" value="Chromosome"/>
</dbReference>
<gene>
    <name evidence="5" type="ORF">FSB76_13000</name>
</gene>
<evidence type="ECO:0000313" key="6">
    <source>
        <dbReference type="Proteomes" id="UP000321362"/>
    </source>
</evidence>
<dbReference type="PANTHER" id="PTHR44591">
    <property type="entry name" value="STRESS RESPONSE REGULATOR PROTEIN 1"/>
    <property type="match status" value="1"/>
</dbReference>
<dbReference type="Pfam" id="PF00072">
    <property type="entry name" value="Response_reg"/>
    <property type="match status" value="1"/>
</dbReference>
<dbReference type="SUPFAM" id="SSF52172">
    <property type="entry name" value="CheY-like"/>
    <property type="match status" value="1"/>
</dbReference>
<keyword evidence="1 3" id="KW-0597">Phosphoprotein</keyword>
<evidence type="ECO:0000259" key="4">
    <source>
        <dbReference type="PROSITE" id="PS50110"/>
    </source>
</evidence>
<feature type="domain" description="Response regulatory" evidence="4">
    <location>
        <begin position="43"/>
        <end position="158"/>
    </location>
</feature>
<dbReference type="InterPro" id="IPR001789">
    <property type="entry name" value="Sig_transdc_resp-reg_receiver"/>
</dbReference>
<keyword evidence="2" id="KW-0902">Two-component regulatory system</keyword>
<dbReference type="SMART" id="SM00448">
    <property type="entry name" value="REC"/>
    <property type="match status" value="1"/>
</dbReference>
<dbReference type="PROSITE" id="PS50110">
    <property type="entry name" value="RESPONSE_REGULATORY"/>
    <property type="match status" value="1"/>
</dbReference>
<protein>
    <submittedName>
        <fullName evidence="5">Response regulator</fullName>
    </submittedName>
</protein>